<dbReference type="EMBL" id="FNTX01000001">
    <property type="protein sequence ID" value="SEE15270.1"/>
    <property type="molecule type" value="Genomic_DNA"/>
</dbReference>
<keyword evidence="1" id="KW-0812">Transmembrane</keyword>
<sequence length="98" mass="10137">MHISTGHWAAFGGGVLGANCVPHLVTAARRGRMLTPIAGEDSGPTANLAWGAINLTASVALAVSAHRRLDRRAEGAVACAAGAATFGLWAWAYETWSH</sequence>
<feature type="transmembrane region" description="Helical" evidence="1">
    <location>
        <begin position="75"/>
        <end position="93"/>
    </location>
</feature>
<dbReference type="STRING" id="648782.SAMN04488554_1658"/>
<keyword evidence="3" id="KW-1185">Reference proteome</keyword>
<keyword evidence="1" id="KW-0472">Membrane</keyword>
<reference evidence="3" key="1">
    <citation type="submission" date="2016-10" db="EMBL/GenBank/DDBJ databases">
        <authorList>
            <person name="Varghese N."/>
            <person name="Submissions S."/>
        </authorList>
    </citation>
    <scope>NUCLEOTIDE SEQUENCE [LARGE SCALE GENOMIC DNA]</scope>
    <source>
        <strain evidence="3">DSM 21368</strain>
    </source>
</reference>
<name>A0A1H5GI15_9MICO</name>
<dbReference type="Proteomes" id="UP000199220">
    <property type="component" value="Unassembled WGS sequence"/>
</dbReference>
<accession>A0A1H5GI15</accession>
<evidence type="ECO:0000313" key="2">
    <source>
        <dbReference type="EMBL" id="SEE15270.1"/>
    </source>
</evidence>
<dbReference type="AlphaFoldDB" id="A0A1H5GI15"/>
<organism evidence="2 3">
    <name type="scientific">Ruania alba</name>
    <dbReference type="NCBI Taxonomy" id="648782"/>
    <lineage>
        <taxon>Bacteria</taxon>
        <taxon>Bacillati</taxon>
        <taxon>Actinomycetota</taxon>
        <taxon>Actinomycetes</taxon>
        <taxon>Micrococcales</taxon>
        <taxon>Ruaniaceae</taxon>
        <taxon>Ruania</taxon>
    </lineage>
</organism>
<keyword evidence="1" id="KW-1133">Transmembrane helix</keyword>
<dbReference type="RefSeq" id="WP_089772484.1">
    <property type="nucleotide sequence ID" value="NZ_FNTX01000001.1"/>
</dbReference>
<dbReference type="OrthoDB" id="4794476at2"/>
<protein>
    <submittedName>
        <fullName evidence="2">Uncharacterized protein</fullName>
    </submittedName>
</protein>
<evidence type="ECO:0000256" key="1">
    <source>
        <dbReference type="SAM" id="Phobius"/>
    </source>
</evidence>
<proteinExistence type="predicted"/>
<evidence type="ECO:0000313" key="3">
    <source>
        <dbReference type="Proteomes" id="UP000199220"/>
    </source>
</evidence>
<gene>
    <name evidence="2" type="ORF">SAMN04488554_1658</name>
</gene>